<dbReference type="SUPFAM" id="SSF53850">
    <property type="entry name" value="Periplasmic binding protein-like II"/>
    <property type="match status" value="1"/>
</dbReference>
<dbReference type="HOGENOM" id="CLU_1163240_0_0_9"/>
<protein>
    <recommendedName>
        <fullName evidence="3">Extracellular solute-binding protein</fullName>
    </recommendedName>
</protein>
<organism evidence="1 2">
    <name type="scientific">Hungatella hathewayi DSM 13479</name>
    <dbReference type="NCBI Taxonomy" id="566550"/>
    <lineage>
        <taxon>Bacteria</taxon>
        <taxon>Bacillati</taxon>
        <taxon>Bacillota</taxon>
        <taxon>Clostridia</taxon>
        <taxon>Lachnospirales</taxon>
        <taxon>Lachnospiraceae</taxon>
        <taxon>Hungatella</taxon>
    </lineage>
</organism>
<evidence type="ECO:0000313" key="2">
    <source>
        <dbReference type="Proteomes" id="UP000004968"/>
    </source>
</evidence>
<accession>D3ACY8</accession>
<proteinExistence type="predicted"/>
<dbReference type="EMBL" id="ACIO01000102">
    <property type="protein sequence ID" value="EFD00319.1"/>
    <property type="molecule type" value="Genomic_DNA"/>
</dbReference>
<evidence type="ECO:0000313" key="1">
    <source>
        <dbReference type="EMBL" id="EFD00319.1"/>
    </source>
</evidence>
<comment type="caution">
    <text evidence="1">The sequence shown here is derived from an EMBL/GenBank/DDBJ whole genome shotgun (WGS) entry which is preliminary data.</text>
</comment>
<evidence type="ECO:0008006" key="3">
    <source>
        <dbReference type="Google" id="ProtNLM"/>
    </source>
</evidence>
<gene>
    <name evidence="1" type="ORF">CLOSTHATH_01466</name>
</gene>
<name>D3ACY8_9FIRM</name>
<dbReference type="Proteomes" id="UP000004968">
    <property type="component" value="Unassembled WGS sequence"/>
</dbReference>
<feature type="non-terminal residue" evidence="1">
    <location>
        <position position="238"/>
    </location>
</feature>
<sequence>YQVLKAFKENNPDGRTDVIPFFSVAIGDETADRADVMAMPFMTTLPDEHEFNIKSVFPVYGDEGYADYLRFLNKLYNEELLDQEYYTSNDLSATLAEYVVNGQAGCFVTNVNGNVDNLRGGLLQHLKVNNPDADIVSLPPLKNNHDGEIYNIEYAQNGAYCIVPKTCKNPEAAVTYMDWMATQEGGFTLFHGFEDEHYKLEDGVPVVIDADFNAVDKDWIRHDMFIIGNQGYFFSEDD</sequence>
<reference evidence="1 2" key="1">
    <citation type="submission" date="2010-01" db="EMBL/GenBank/DDBJ databases">
        <authorList>
            <person name="Weinstock G."/>
            <person name="Sodergren E."/>
            <person name="Clifton S."/>
            <person name="Fulton L."/>
            <person name="Fulton B."/>
            <person name="Courtney L."/>
            <person name="Fronick C."/>
            <person name="Harrison M."/>
            <person name="Strong C."/>
            <person name="Farmer C."/>
            <person name="Delahaunty K."/>
            <person name="Markovic C."/>
            <person name="Hall O."/>
            <person name="Minx P."/>
            <person name="Tomlinson C."/>
            <person name="Mitreva M."/>
            <person name="Nelson J."/>
            <person name="Hou S."/>
            <person name="Wollam A."/>
            <person name="Pepin K.H."/>
            <person name="Johnson M."/>
            <person name="Bhonagiri V."/>
            <person name="Nash W.E."/>
            <person name="Warren W."/>
            <person name="Chinwalla A."/>
            <person name="Mardis E.R."/>
            <person name="Wilson R.K."/>
        </authorList>
    </citation>
    <scope>NUCLEOTIDE SEQUENCE [LARGE SCALE GENOMIC DNA]</scope>
    <source>
        <strain evidence="1 2">DSM 13479</strain>
    </source>
</reference>
<dbReference type="AlphaFoldDB" id="D3ACY8"/>
<feature type="non-terminal residue" evidence="1">
    <location>
        <position position="1"/>
    </location>
</feature>
<dbReference type="Gene3D" id="3.40.190.10">
    <property type="entry name" value="Periplasmic binding protein-like II"/>
    <property type="match status" value="1"/>
</dbReference>